<dbReference type="Gene3D" id="3.40.50.150">
    <property type="entry name" value="Vaccinia Virus protein VP39"/>
    <property type="match status" value="1"/>
</dbReference>
<keyword evidence="2" id="KW-0489">Methyltransferase</keyword>
<dbReference type="InterPro" id="IPR013216">
    <property type="entry name" value="Methyltransf_11"/>
</dbReference>
<gene>
    <name evidence="2" type="ORF">QWZ14_11175</name>
</gene>
<evidence type="ECO:0000313" key="3">
    <source>
        <dbReference type="Proteomes" id="UP001529369"/>
    </source>
</evidence>
<evidence type="ECO:0000313" key="2">
    <source>
        <dbReference type="EMBL" id="MDN3564923.1"/>
    </source>
</evidence>
<accession>A0ABT8A561</accession>
<keyword evidence="2" id="KW-0808">Transferase</keyword>
<feature type="domain" description="Methyltransferase type 11" evidence="1">
    <location>
        <begin position="45"/>
        <end position="138"/>
    </location>
</feature>
<keyword evidence="3" id="KW-1185">Reference proteome</keyword>
<protein>
    <submittedName>
        <fullName evidence="2">Methyltransferase domain-containing protein</fullName>
    </submittedName>
</protein>
<dbReference type="GO" id="GO:0032259">
    <property type="term" value="P:methylation"/>
    <property type="evidence" value="ECO:0007669"/>
    <property type="project" value="UniProtKB-KW"/>
</dbReference>
<dbReference type="InterPro" id="IPR029063">
    <property type="entry name" value="SAM-dependent_MTases_sf"/>
</dbReference>
<dbReference type="SUPFAM" id="SSF53335">
    <property type="entry name" value="S-adenosyl-L-methionine-dependent methyltransferases"/>
    <property type="match status" value="1"/>
</dbReference>
<name>A0ABT8A561_9PROT</name>
<dbReference type="InterPro" id="IPR050508">
    <property type="entry name" value="Methyltransf_Superfamily"/>
</dbReference>
<comment type="caution">
    <text evidence="2">The sequence shown here is derived from an EMBL/GenBank/DDBJ whole genome shotgun (WGS) entry which is preliminary data.</text>
</comment>
<reference evidence="3" key="1">
    <citation type="journal article" date="2019" name="Int. J. Syst. Evol. Microbiol.">
        <title>The Global Catalogue of Microorganisms (GCM) 10K type strain sequencing project: providing services to taxonomists for standard genome sequencing and annotation.</title>
        <authorList>
            <consortium name="The Broad Institute Genomics Platform"/>
            <consortium name="The Broad Institute Genome Sequencing Center for Infectious Disease"/>
            <person name="Wu L."/>
            <person name="Ma J."/>
        </authorList>
    </citation>
    <scope>NUCLEOTIDE SEQUENCE [LARGE SCALE GENOMIC DNA]</scope>
    <source>
        <strain evidence="3">CECT 7131</strain>
    </source>
</reference>
<dbReference type="Proteomes" id="UP001529369">
    <property type="component" value="Unassembled WGS sequence"/>
</dbReference>
<proteinExistence type="predicted"/>
<dbReference type="PANTHER" id="PTHR42912">
    <property type="entry name" value="METHYLTRANSFERASE"/>
    <property type="match status" value="1"/>
</dbReference>
<dbReference type="GO" id="GO:0008168">
    <property type="term" value="F:methyltransferase activity"/>
    <property type="evidence" value="ECO:0007669"/>
    <property type="project" value="UniProtKB-KW"/>
</dbReference>
<organism evidence="2 3">
    <name type="scientific">Paeniroseomonas aquatica</name>
    <dbReference type="NCBI Taxonomy" id="373043"/>
    <lineage>
        <taxon>Bacteria</taxon>
        <taxon>Pseudomonadati</taxon>
        <taxon>Pseudomonadota</taxon>
        <taxon>Alphaproteobacteria</taxon>
        <taxon>Acetobacterales</taxon>
        <taxon>Acetobacteraceae</taxon>
        <taxon>Paeniroseomonas</taxon>
    </lineage>
</organism>
<dbReference type="Pfam" id="PF08241">
    <property type="entry name" value="Methyltransf_11"/>
    <property type="match status" value="1"/>
</dbReference>
<evidence type="ECO:0000259" key="1">
    <source>
        <dbReference type="Pfam" id="PF08241"/>
    </source>
</evidence>
<dbReference type="RefSeq" id="WP_290316736.1">
    <property type="nucleotide sequence ID" value="NZ_JAUFPN010000125.1"/>
</dbReference>
<sequence length="250" mass="26034">MEATEYDLMDAVEAGMWWYRALHAHVIDALVAAGPARIGQGAGLLDAGCGTGGMLARVRQALPDLPATGLEYFPTAAARASAKAGVPVAAGTVNALPFADASFGAVVNLDVLSHAAVDPAAALAEFTRVLAPGGLLVLNLPAFDWLHSAHDIRVQNARRFTAAGARTLLATAGLGTIRICYWNALLLPLMVLQRKILARAPSHGSDVAPFSPWLDRTLHGVTVVERRLLAAGLHFPAGGSVLAIASKDRG</sequence>
<dbReference type="CDD" id="cd02440">
    <property type="entry name" value="AdoMet_MTases"/>
    <property type="match status" value="1"/>
</dbReference>
<dbReference type="EMBL" id="JAUFPN010000125">
    <property type="protein sequence ID" value="MDN3564923.1"/>
    <property type="molecule type" value="Genomic_DNA"/>
</dbReference>